<evidence type="ECO:0000256" key="1">
    <source>
        <dbReference type="ARBA" id="ARBA00022723"/>
    </source>
</evidence>
<feature type="domain" description="EF-hand" evidence="4">
    <location>
        <begin position="78"/>
        <end position="113"/>
    </location>
</feature>
<dbReference type="SMART" id="SM00054">
    <property type="entry name" value="EFh"/>
    <property type="match status" value="3"/>
</dbReference>
<evidence type="ECO:0000256" key="2">
    <source>
        <dbReference type="ARBA" id="ARBA00022737"/>
    </source>
</evidence>
<keyword evidence="1" id="KW-0479">Metal-binding</keyword>
<dbReference type="Gene3D" id="1.10.238.10">
    <property type="entry name" value="EF-hand"/>
    <property type="match status" value="1"/>
</dbReference>
<dbReference type="CDD" id="cd00051">
    <property type="entry name" value="EFh"/>
    <property type="match status" value="1"/>
</dbReference>
<dbReference type="Proteomes" id="UP000298416">
    <property type="component" value="Unassembled WGS sequence"/>
</dbReference>
<dbReference type="SUPFAM" id="SSF47473">
    <property type="entry name" value="EF-hand"/>
    <property type="match status" value="1"/>
</dbReference>
<dbReference type="PROSITE" id="PS50222">
    <property type="entry name" value="EF_HAND_2"/>
    <property type="match status" value="3"/>
</dbReference>
<name>A0A8X8Z414_SALSN</name>
<dbReference type="GO" id="GO:0005509">
    <property type="term" value="F:calcium ion binding"/>
    <property type="evidence" value="ECO:0007669"/>
    <property type="project" value="InterPro"/>
</dbReference>
<dbReference type="InterPro" id="IPR039647">
    <property type="entry name" value="EF_hand_pair_protein_CML-like"/>
</dbReference>
<keyword evidence="3" id="KW-0106">Calcium</keyword>
<evidence type="ECO:0000313" key="5">
    <source>
        <dbReference type="EMBL" id="KAG6390434.1"/>
    </source>
</evidence>
<dbReference type="InterPro" id="IPR002048">
    <property type="entry name" value="EF_hand_dom"/>
</dbReference>
<organism evidence="5">
    <name type="scientific">Salvia splendens</name>
    <name type="common">Scarlet sage</name>
    <dbReference type="NCBI Taxonomy" id="180675"/>
    <lineage>
        <taxon>Eukaryota</taxon>
        <taxon>Viridiplantae</taxon>
        <taxon>Streptophyta</taxon>
        <taxon>Embryophyta</taxon>
        <taxon>Tracheophyta</taxon>
        <taxon>Spermatophyta</taxon>
        <taxon>Magnoliopsida</taxon>
        <taxon>eudicotyledons</taxon>
        <taxon>Gunneridae</taxon>
        <taxon>Pentapetalae</taxon>
        <taxon>asterids</taxon>
        <taxon>lamiids</taxon>
        <taxon>Lamiales</taxon>
        <taxon>Lamiaceae</taxon>
        <taxon>Nepetoideae</taxon>
        <taxon>Mentheae</taxon>
        <taxon>Salviinae</taxon>
        <taxon>Salvia</taxon>
        <taxon>Salvia subgen. Calosphace</taxon>
        <taxon>core Calosphace</taxon>
    </lineage>
</organism>
<sequence>MSPMIHADDLHRIFKNLDKKNKGAVCIAELHGLLGQIGVHRTPEELEKFVGRTTLDYFEFLFFYEAMVKASKPEHEHKHEQDLRRAFEVFDLNGDGYISSEELRSVLSRLGLLDEKRGGADDCKCMIGVYDDNSDGVLDFHEFKNMMSVADSGNETRVVRHEADKALVDRI</sequence>
<accession>A0A8X8Z414</accession>
<evidence type="ECO:0000256" key="3">
    <source>
        <dbReference type="ARBA" id="ARBA00022837"/>
    </source>
</evidence>
<keyword evidence="2" id="KW-0677">Repeat</keyword>
<comment type="caution">
    <text evidence="5">The sequence shown here is derived from an EMBL/GenBank/DDBJ whole genome shotgun (WGS) entry which is preliminary data.</text>
</comment>
<dbReference type="EMBL" id="PNBA02000019">
    <property type="protein sequence ID" value="KAG6390434.1"/>
    <property type="molecule type" value="Genomic_DNA"/>
</dbReference>
<dbReference type="PANTHER" id="PTHR10891">
    <property type="entry name" value="EF-HAND CALCIUM-BINDING DOMAIN CONTAINING PROTEIN"/>
    <property type="match status" value="1"/>
</dbReference>
<dbReference type="OrthoDB" id="7853005at2759"/>
<dbReference type="FunFam" id="1.10.238.10:FF:000001">
    <property type="entry name" value="Calmodulin 1"/>
    <property type="match status" value="1"/>
</dbReference>
<reference evidence="5" key="1">
    <citation type="submission" date="2018-01" db="EMBL/GenBank/DDBJ databases">
        <authorList>
            <person name="Mao J.F."/>
        </authorList>
    </citation>
    <scope>NUCLEOTIDE SEQUENCE</scope>
    <source>
        <strain evidence="5">Huo1</strain>
        <tissue evidence="5">Leaf</tissue>
    </source>
</reference>
<proteinExistence type="predicted"/>
<reference evidence="5" key="2">
    <citation type="submission" date="2020-08" db="EMBL/GenBank/DDBJ databases">
        <title>Plant Genome Project.</title>
        <authorList>
            <person name="Zhang R.-G."/>
        </authorList>
    </citation>
    <scope>NUCLEOTIDE SEQUENCE</scope>
    <source>
        <strain evidence="5">Huo1</strain>
        <tissue evidence="5">Leaf</tissue>
    </source>
</reference>
<dbReference type="Pfam" id="PF13499">
    <property type="entry name" value="EF-hand_7"/>
    <property type="match status" value="1"/>
</dbReference>
<evidence type="ECO:0000259" key="4">
    <source>
        <dbReference type="PROSITE" id="PS50222"/>
    </source>
</evidence>
<feature type="domain" description="EF-hand" evidence="4">
    <location>
        <begin position="5"/>
        <end position="40"/>
    </location>
</feature>
<dbReference type="InterPro" id="IPR018247">
    <property type="entry name" value="EF_Hand_1_Ca_BS"/>
</dbReference>
<evidence type="ECO:0000313" key="6">
    <source>
        <dbReference type="Proteomes" id="UP000298416"/>
    </source>
</evidence>
<keyword evidence="6" id="KW-1185">Reference proteome</keyword>
<protein>
    <recommendedName>
        <fullName evidence="4">EF-hand domain-containing protein</fullName>
    </recommendedName>
</protein>
<dbReference type="InterPro" id="IPR011992">
    <property type="entry name" value="EF-hand-dom_pair"/>
</dbReference>
<dbReference type="AlphaFoldDB" id="A0A8X8Z414"/>
<dbReference type="PROSITE" id="PS00018">
    <property type="entry name" value="EF_HAND_1"/>
    <property type="match status" value="2"/>
</dbReference>
<gene>
    <name evidence="5" type="ORF">SASPL_148168</name>
</gene>
<feature type="domain" description="EF-hand" evidence="4">
    <location>
        <begin position="118"/>
        <end position="153"/>
    </location>
</feature>